<evidence type="ECO:0000256" key="3">
    <source>
        <dbReference type="PROSITE-ProRule" id="PRU00175"/>
    </source>
</evidence>
<dbReference type="Gene3D" id="3.30.40.10">
    <property type="entry name" value="Zinc/RING finger domain, C3HC4 (zinc finger)"/>
    <property type="match status" value="1"/>
</dbReference>
<evidence type="ECO:0000313" key="7">
    <source>
        <dbReference type="Proteomes" id="UP001497623"/>
    </source>
</evidence>
<comment type="caution">
    <text evidence="6">The sequence shown here is derived from an EMBL/GenBank/DDBJ whole genome shotgun (WGS) entry which is preliminary data.</text>
</comment>
<dbReference type="SUPFAM" id="SSF57845">
    <property type="entry name" value="B-box zinc-binding domain"/>
    <property type="match status" value="1"/>
</dbReference>
<reference evidence="6 7" key="1">
    <citation type="submission" date="2024-05" db="EMBL/GenBank/DDBJ databases">
        <authorList>
            <person name="Wallberg A."/>
        </authorList>
    </citation>
    <scope>NUCLEOTIDE SEQUENCE [LARGE SCALE GENOMIC DNA]</scope>
</reference>
<evidence type="ECO:0000256" key="4">
    <source>
        <dbReference type="SAM" id="Coils"/>
    </source>
</evidence>
<keyword evidence="2" id="KW-0862">Zinc</keyword>
<dbReference type="Proteomes" id="UP001497623">
    <property type="component" value="Unassembled WGS sequence"/>
</dbReference>
<feature type="coiled-coil region" evidence="4">
    <location>
        <begin position="155"/>
        <end position="231"/>
    </location>
</feature>
<dbReference type="AlphaFoldDB" id="A0AAV2RXT7"/>
<dbReference type="InterPro" id="IPR001841">
    <property type="entry name" value="Znf_RING"/>
</dbReference>
<evidence type="ECO:0000259" key="5">
    <source>
        <dbReference type="PROSITE" id="PS50089"/>
    </source>
</evidence>
<evidence type="ECO:0000256" key="1">
    <source>
        <dbReference type="ARBA" id="ARBA00022771"/>
    </source>
</evidence>
<dbReference type="PROSITE" id="PS50089">
    <property type="entry name" value="ZF_RING_2"/>
    <property type="match status" value="1"/>
</dbReference>
<name>A0AAV2RXT7_MEGNR</name>
<accession>A0AAV2RXT7</accession>
<sequence length="444" mass="50789">VRDTSFFITMSSRECPTCCHDYDSEHHRVRILSCGHSQCTSCMRAQFANSRITCSTCRTIHTYDNVNKIPVCYIAEILFGEKDAAPLIPKLNKGICEDHAAYKLFWCSTHKQWICPHCSVIDHPRGDCDIIQIKKQLENDKNVMKLNVSEEIKHLDSTDKEVKLVRDELDKKKKEDENQIKKMKEEIDKLTKLITQKEKDISLVKVKQSKVNTLTQDCKKKKGELENLMTRICDVNDYKELDLEMDKSASIINRFENWKQGLKDEACSQELGKTKKISLFDDVLTGIQRHPCAILTLTCLHTNICHLLISLKGPVRRLQQFTELASGNSRNGSYKNSKIEKIIDKSQPSERVWFKWYYSASGVKQENALCELEMGGGDPFIEGAVYGVHRDLAGFSICTRSNPDDVTETWSIIGHVISGLPELKAAIQIYDPTDIMISRIWSNY</sequence>
<dbReference type="SUPFAM" id="SSF57850">
    <property type="entry name" value="RING/U-box"/>
    <property type="match status" value="1"/>
</dbReference>
<evidence type="ECO:0000313" key="6">
    <source>
        <dbReference type="EMBL" id="CAL4146493.1"/>
    </source>
</evidence>
<protein>
    <recommendedName>
        <fullName evidence="5">RING-type domain-containing protein</fullName>
    </recommendedName>
</protein>
<dbReference type="InterPro" id="IPR013083">
    <property type="entry name" value="Znf_RING/FYVE/PHD"/>
</dbReference>
<dbReference type="InterPro" id="IPR052667">
    <property type="entry name" value="E3_ubiquitin-ligase_RING"/>
</dbReference>
<dbReference type="EMBL" id="CAXKWB010035441">
    <property type="protein sequence ID" value="CAL4146493.1"/>
    <property type="molecule type" value="Genomic_DNA"/>
</dbReference>
<organism evidence="6 7">
    <name type="scientific">Meganyctiphanes norvegica</name>
    <name type="common">Northern krill</name>
    <name type="synonym">Thysanopoda norvegica</name>
    <dbReference type="NCBI Taxonomy" id="48144"/>
    <lineage>
        <taxon>Eukaryota</taxon>
        <taxon>Metazoa</taxon>
        <taxon>Ecdysozoa</taxon>
        <taxon>Arthropoda</taxon>
        <taxon>Crustacea</taxon>
        <taxon>Multicrustacea</taxon>
        <taxon>Malacostraca</taxon>
        <taxon>Eumalacostraca</taxon>
        <taxon>Eucarida</taxon>
        <taxon>Euphausiacea</taxon>
        <taxon>Euphausiidae</taxon>
        <taxon>Meganyctiphanes</taxon>
    </lineage>
</organism>
<dbReference type="PANTHER" id="PTHR47156">
    <property type="entry name" value="PROTEIN CBG20824"/>
    <property type="match status" value="1"/>
</dbReference>
<keyword evidence="1 3" id="KW-0863">Zinc-finger</keyword>
<feature type="domain" description="RING-type" evidence="5">
    <location>
        <begin position="15"/>
        <end position="58"/>
    </location>
</feature>
<feature type="non-terminal residue" evidence="6">
    <location>
        <position position="1"/>
    </location>
</feature>
<dbReference type="PANTHER" id="PTHR47156:SF10">
    <property type="entry name" value="E3 UBIQUITIN-PROTEIN LIGASE TRIM-21-RELATED"/>
    <property type="match status" value="1"/>
</dbReference>
<gene>
    <name evidence="6" type="ORF">MNOR_LOCUS29873</name>
</gene>
<keyword evidence="4" id="KW-0175">Coiled coil</keyword>
<dbReference type="GO" id="GO:0008270">
    <property type="term" value="F:zinc ion binding"/>
    <property type="evidence" value="ECO:0007669"/>
    <property type="project" value="UniProtKB-KW"/>
</dbReference>
<evidence type="ECO:0000256" key="2">
    <source>
        <dbReference type="ARBA" id="ARBA00022833"/>
    </source>
</evidence>
<proteinExistence type="predicted"/>
<keyword evidence="1 3" id="KW-0479">Metal-binding</keyword>
<keyword evidence="7" id="KW-1185">Reference proteome</keyword>